<dbReference type="Pfam" id="PF11258">
    <property type="entry name" value="DUF3048"/>
    <property type="match status" value="1"/>
</dbReference>
<feature type="domain" description="DUF3048" evidence="3">
    <location>
        <begin position="252"/>
        <end position="362"/>
    </location>
</feature>
<dbReference type="InterPro" id="IPR035328">
    <property type="entry name" value="DUF3048_C"/>
</dbReference>
<organism evidence="4 5">
    <name type="scientific">Halanaerobium saccharolyticum</name>
    <dbReference type="NCBI Taxonomy" id="43595"/>
    <lineage>
        <taxon>Bacteria</taxon>
        <taxon>Bacillati</taxon>
        <taxon>Bacillota</taxon>
        <taxon>Clostridia</taxon>
        <taxon>Halanaerobiales</taxon>
        <taxon>Halanaerobiaceae</taxon>
        <taxon>Halanaerobium</taxon>
    </lineage>
</organism>
<proteinExistence type="predicted"/>
<gene>
    <name evidence="4" type="ORF">C8C76_10543</name>
</gene>
<evidence type="ECO:0008006" key="6">
    <source>
        <dbReference type="Google" id="ProtNLM"/>
    </source>
</evidence>
<evidence type="ECO:0000259" key="3">
    <source>
        <dbReference type="Pfam" id="PF17479"/>
    </source>
</evidence>
<sequence length="373" mass="42865">MMNNFWGEKMKSKVYFLLILLLSALLIFTACSSEEGEQPKQSEEEVSQQEDLNQEELEEEIKKIEEEYEAETPEEDEITESNYNAVSPFTGLPIKQNYYKRAVAVSIENSPAARPQSGLKEAEIVYEFMLEGGITRFLAIFWPEVPEKIGPIRSARPALVKTAQSYDAVFLHAGASPDGFAILAVNDILHLDQLYKSQYFWRSSKRRAPHNLYSGEEPLKDYLDNLEEKEYPEQFNFLTASVVSNFEKAENISVDYWGSYEVLYEYNRLENNYLRYLNSGDNPHLVENGEQLKAKNIIVQYVKTSTKDNQDRQDIDIKSGGEMKLFRDGMVIEGSWENNDNQITYLNAAGEEIEINRGQTWIQVVPNGTEVTY</sequence>
<dbReference type="AlphaFoldDB" id="A0A2T5RNM9"/>
<evidence type="ECO:0000313" key="4">
    <source>
        <dbReference type="EMBL" id="PTW01265.1"/>
    </source>
</evidence>
<dbReference type="Proteomes" id="UP000244089">
    <property type="component" value="Unassembled WGS sequence"/>
</dbReference>
<evidence type="ECO:0000313" key="5">
    <source>
        <dbReference type="Proteomes" id="UP000244089"/>
    </source>
</evidence>
<feature type="compositionally biased region" description="Acidic residues" evidence="1">
    <location>
        <begin position="44"/>
        <end position="58"/>
    </location>
</feature>
<dbReference type="InterPro" id="IPR021416">
    <property type="entry name" value="DUF3048_N"/>
</dbReference>
<evidence type="ECO:0000259" key="2">
    <source>
        <dbReference type="Pfam" id="PF11258"/>
    </source>
</evidence>
<feature type="region of interest" description="Disordered" evidence="1">
    <location>
        <begin position="36"/>
        <end position="58"/>
    </location>
</feature>
<dbReference type="Gene3D" id="3.50.90.10">
    <property type="entry name" value="YerB-like"/>
    <property type="match status" value="1"/>
</dbReference>
<reference evidence="4 5" key="1">
    <citation type="submission" date="2018-04" db="EMBL/GenBank/DDBJ databases">
        <title>Subsurface microbial communities from deep shales in Ohio and West Virginia, USA.</title>
        <authorList>
            <person name="Wrighton K."/>
        </authorList>
    </citation>
    <scope>NUCLEOTIDE SEQUENCE [LARGE SCALE GENOMIC DNA]</scope>
    <source>
        <strain evidence="4 5">WC1</strain>
    </source>
</reference>
<dbReference type="InterPro" id="IPR023158">
    <property type="entry name" value="YerB-like_sf"/>
</dbReference>
<evidence type="ECO:0000256" key="1">
    <source>
        <dbReference type="SAM" id="MobiDB-lite"/>
    </source>
</evidence>
<dbReference type="Pfam" id="PF17479">
    <property type="entry name" value="DUF3048_C"/>
    <property type="match status" value="1"/>
</dbReference>
<dbReference type="SUPFAM" id="SSF159774">
    <property type="entry name" value="YerB-like"/>
    <property type="match status" value="1"/>
</dbReference>
<dbReference type="EMBL" id="QAXS01000005">
    <property type="protein sequence ID" value="PTW01265.1"/>
    <property type="molecule type" value="Genomic_DNA"/>
</dbReference>
<accession>A0A2T5RNM9</accession>
<feature type="domain" description="DUF3048" evidence="2">
    <location>
        <begin position="89"/>
        <end position="225"/>
    </location>
</feature>
<protein>
    <recommendedName>
        <fullName evidence="6">DUF3048 family protein</fullName>
    </recommendedName>
</protein>
<name>A0A2T5RNM9_9FIRM</name>
<comment type="caution">
    <text evidence="4">The sequence shown here is derived from an EMBL/GenBank/DDBJ whole genome shotgun (WGS) entry which is preliminary data.</text>
</comment>